<dbReference type="InterPro" id="IPR001792">
    <property type="entry name" value="Acylphosphatase-like_dom"/>
</dbReference>
<accession>A0ABY8Q1V6</accession>
<dbReference type="InterPro" id="IPR036046">
    <property type="entry name" value="Acylphosphatase-like_dom_sf"/>
</dbReference>
<feature type="domain" description="Acylphosphatase-like" evidence="8">
    <location>
        <begin position="3"/>
        <end position="88"/>
    </location>
</feature>
<evidence type="ECO:0000256" key="3">
    <source>
        <dbReference type="ARBA" id="ARBA00015991"/>
    </source>
</evidence>
<comment type="similarity">
    <text evidence="1 7">Belongs to the acylphosphatase family.</text>
</comment>
<evidence type="ECO:0000256" key="6">
    <source>
        <dbReference type="RuleBase" id="RU000553"/>
    </source>
</evidence>
<dbReference type="EC" id="3.6.1.7" evidence="2 5"/>
<dbReference type="EMBL" id="CP123967">
    <property type="protein sequence ID" value="WGT48463.1"/>
    <property type="molecule type" value="Genomic_DNA"/>
</dbReference>
<name>A0ABY8Q1V6_9ACTN</name>
<evidence type="ECO:0000256" key="1">
    <source>
        <dbReference type="ARBA" id="ARBA00005614"/>
    </source>
</evidence>
<evidence type="ECO:0000313" key="10">
    <source>
        <dbReference type="Proteomes" id="UP001244136"/>
    </source>
</evidence>
<evidence type="ECO:0000259" key="8">
    <source>
        <dbReference type="PROSITE" id="PS51160"/>
    </source>
</evidence>
<dbReference type="PROSITE" id="PS00151">
    <property type="entry name" value="ACYLPHOSPHATASE_2"/>
    <property type="match status" value="1"/>
</dbReference>
<gene>
    <name evidence="9" type="ORF">QH948_06905</name>
</gene>
<feature type="active site" evidence="5">
    <location>
        <position position="36"/>
    </location>
</feature>
<dbReference type="PANTHER" id="PTHR47268">
    <property type="entry name" value="ACYLPHOSPHATASE"/>
    <property type="match status" value="1"/>
</dbReference>
<evidence type="ECO:0000256" key="5">
    <source>
        <dbReference type="PROSITE-ProRule" id="PRU00520"/>
    </source>
</evidence>
<dbReference type="PROSITE" id="PS51160">
    <property type="entry name" value="ACYLPHOSPHATASE_3"/>
    <property type="match status" value="1"/>
</dbReference>
<comment type="catalytic activity">
    <reaction evidence="4 5 6">
        <text>an acyl phosphate + H2O = a carboxylate + phosphate + H(+)</text>
        <dbReference type="Rhea" id="RHEA:14965"/>
        <dbReference type="ChEBI" id="CHEBI:15377"/>
        <dbReference type="ChEBI" id="CHEBI:15378"/>
        <dbReference type="ChEBI" id="CHEBI:29067"/>
        <dbReference type="ChEBI" id="CHEBI:43474"/>
        <dbReference type="ChEBI" id="CHEBI:59918"/>
        <dbReference type="EC" id="3.6.1.7"/>
    </reaction>
</comment>
<feature type="active site" evidence="5">
    <location>
        <position position="18"/>
    </location>
</feature>
<proteinExistence type="inferred from homology"/>
<dbReference type="RefSeq" id="WP_281146088.1">
    <property type="nucleotide sequence ID" value="NZ_CP123967.1"/>
</dbReference>
<keyword evidence="5 6" id="KW-0378">Hydrolase</keyword>
<dbReference type="PANTHER" id="PTHR47268:SF4">
    <property type="entry name" value="ACYLPHOSPHATASE"/>
    <property type="match status" value="1"/>
</dbReference>
<evidence type="ECO:0000256" key="4">
    <source>
        <dbReference type="ARBA" id="ARBA00047645"/>
    </source>
</evidence>
<sequence>MRRVEVVIRGRVQGVGFRYHCRSEAQRLGLVGWVRNEPDGTVRAEFEGPDDAVVAMVSWSRQGPDYARVTSVEVREIAPTGGSGFTVG</sequence>
<dbReference type="PRINTS" id="PR00112">
    <property type="entry name" value="ACYLPHPHTASE"/>
</dbReference>
<evidence type="ECO:0000256" key="7">
    <source>
        <dbReference type="RuleBase" id="RU004168"/>
    </source>
</evidence>
<protein>
    <recommendedName>
        <fullName evidence="3 5">Acylphosphatase</fullName>
        <ecNumber evidence="2 5">3.6.1.7</ecNumber>
    </recommendedName>
</protein>
<dbReference type="Gene3D" id="3.30.70.100">
    <property type="match status" value="1"/>
</dbReference>
<evidence type="ECO:0000313" key="9">
    <source>
        <dbReference type="EMBL" id="WGT48463.1"/>
    </source>
</evidence>
<reference evidence="9 10" key="1">
    <citation type="journal article" date="2008" name="Int. J. Syst. Evol. Microbiol.">
        <title>Tessaracoccus flavescens sp. nov., isolated from marine sediment.</title>
        <authorList>
            <person name="Lee D.W."/>
            <person name="Lee S.D."/>
        </authorList>
    </citation>
    <scope>NUCLEOTIDE SEQUENCE [LARGE SCALE GENOMIC DNA]</scope>
    <source>
        <strain evidence="9 10">T21</strain>
    </source>
</reference>
<dbReference type="SUPFAM" id="SSF54975">
    <property type="entry name" value="Acylphosphatase/BLUF domain-like"/>
    <property type="match status" value="1"/>
</dbReference>
<dbReference type="PROSITE" id="PS00150">
    <property type="entry name" value="ACYLPHOSPHATASE_1"/>
    <property type="match status" value="1"/>
</dbReference>
<dbReference type="InterPro" id="IPR020456">
    <property type="entry name" value="Acylphosphatase"/>
</dbReference>
<organism evidence="9 10">
    <name type="scientific">Tessaracoccus lacteus</name>
    <dbReference type="NCBI Taxonomy" id="3041766"/>
    <lineage>
        <taxon>Bacteria</taxon>
        <taxon>Bacillati</taxon>
        <taxon>Actinomycetota</taxon>
        <taxon>Actinomycetes</taxon>
        <taxon>Propionibacteriales</taxon>
        <taxon>Propionibacteriaceae</taxon>
        <taxon>Tessaracoccus</taxon>
    </lineage>
</organism>
<keyword evidence="10" id="KW-1185">Reference proteome</keyword>
<dbReference type="Proteomes" id="UP001244136">
    <property type="component" value="Chromosome"/>
</dbReference>
<evidence type="ECO:0000256" key="2">
    <source>
        <dbReference type="ARBA" id="ARBA00012150"/>
    </source>
</evidence>
<dbReference type="InterPro" id="IPR017968">
    <property type="entry name" value="Acylphosphatase_CS"/>
</dbReference>
<dbReference type="Pfam" id="PF00708">
    <property type="entry name" value="Acylphosphatase"/>
    <property type="match status" value="1"/>
</dbReference>